<name>A0A2I0KH04_PUNGR</name>
<keyword evidence="2" id="KW-1185">Reference proteome</keyword>
<protein>
    <submittedName>
        <fullName evidence="1">Uncharacterized protein</fullName>
    </submittedName>
</protein>
<sequence length="121" mass="13305">MPSRSNGSSQPSFSPVKKWSWSVSRSSAHNLHFAHFSLPSFGGFYWVFSHRFRAGPGSCTLEACHEYIDLSLRNPRNLTLLDAVIGAVTPTTFPPGCRGRCSRVPTALDIQPGHPNLLPLL</sequence>
<evidence type="ECO:0000313" key="2">
    <source>
        <dbReference type="Proteomes" id="UP000233551"/>
    </source>
</evidence>
<organism evidence="1 2">
    <name type="scientific">Punica granatum</name>
    <name type="common">Pomegranate</name>
    <dbReference type="NCBI Taxonomy" id="22663"/>
    <lineage>
        <taxon>Eukaryota</taxon>
        <taxon>Viridiplantae</taxon>
        <taxon>Streptophyta</taxon>
        <taxon>Embryophyta</taxon>
        <taxon>Tracheophyta</taxon>
        <taxon>Spermatophyta</taxon>
        <taxon>Magnoliopsida</taxon>
        <taxon>eudicotyledons</taxon>
        <taxon>Gunneridae</taxon>
        <taxon>Pentapetalae</taxon>
        <taxon>rosids</taxon>
        <taxon>malvids</taxon>
        <taxon>Myrtales</taxon>
        <taxon>Lythraceae</taxon>
        <taxon>Punica</taxon>
    </lineage>
</organism>
<evidence type="ECO:0000313" key="1">
    <source>
        <dbReference type="EMBL" id="PKI67483.1"/>
    </source>
</evidence>
<comment type="caution">
    <text evidence="1">The sequence shown here is derived from an EMBL/GenBank/DDBJ whole genome shotgun (WGS) entry which is preliminary data.</text>
</comment>
<proteinExistence type="predicted"/>
<accession>A0A2I0KH04</accession>
<dbReference type="Proteomes" id="UP000233551">
    <property type="component" value="Unassembled WGS sequence"/>
</dbReference>
<dbReference type="AlphaFoldDB" id="A0A2I0KH04"/>
<gene>
    <name evidence="1" type="ORF">CRG98_012067</name>
</gene>
<reference evidence="1 2" key="1">
    <citation type="submission" date="2017-11" db="EMBL/GenBank/DDBJ databases">
        <title>De-novo sequencing of pomegranate (Punica granatum L.) genome.</title>
        <authorList>
            <person name="Akparov Z."/>
            <person name="Amiraslanov A."/>
            <person name="Hajiyeva S."/>
            <person name="Abbasov M."/>
            <person name="Kaur K."/>
            <person name="Hamwieh A."/>
            <person name="Solovyev V."/>
            <person name="Salamov A."/>
            <person name="Braich B."/>
            <person name="Kosarev P."/>
            <person name="Mahmoud A."/>
            <person name="Hajiyev E."/>
            <person name="Babayeva S."/>
            <person name="Izzatullayeva V."/>
            <person name="Mammadov A."/>
            <person name="Mammadov A."/>
            <person name="Sharifova S."/>
            <person name="Ojaghi J."/>
            <person name="Eynullazada K."/>
            <person name="Bayramov B."/>
            <person name="Abdulazimova A."/>
            <person name="Shahmuradov I."/>
        </authorList>
    </citation>
    <scope>NUCLEOTIDE SEQUENCE [LARGE SCALE GENOMIC DNA]</scope>
    <source>
        <strain evidence="2">cv. AG2017</strain>
        <tissue evidence="1">Leaf</tissue>
    </source>
</reference>
<dbReference type="EMBL" id="PGOL01000597">
    <property type="protein sequence ID" value="PKI67483.1"/>
    <property type="molecule type" value="Genomic_DNA"/>
</dbReference>